<keyword evidence="4" id="KW-1185">Reference proteome</keyword>
<comment type="caution">
    <text evidence="3">The sequence shown here is derived from an EMBL/GenBank/DDBJ whole genome shotgun (WGS) entry which is preliminary data.</text>
</comment>
<sequence length="169" mass="18928">GPYTLVQQIVEVRSTPTTVEIFHKGNRIASHQRDRRRGQAVTQNEHRPKSHQAHLEWPPSRMVNWARNIGPNTAQLFEQILNAKPHPEMGYRSCLGIIRLAQQYSAQRMEAAAERALLAKACRYRSVKSILKNSLDTVPLSPPSPGSPPLTHDNVRGADYFDQGGPTSC</sequence>
<dbReference type="InterPro" id="IPR054353">
    <property type="entry name" value="IstA-like_C"/>
</dbReference>
<evidence type="ECO:0000313" key="3">
    <source>
        <dbReference type="EMBL" id="MBA0083962.1"/>
    </source>
</evidence>
<dbReference type="AlphaFoldDB" id="A0A7V8NM99"/>
<feature type="region of interest" description="Disordered" evidence="1">
    <location>
        <begin position="135"/>
        <end position="169"/>
    </location>
</feature>
<gene>
    <name evidence="3" type="ORF">HRJ53_03110</name>
</gene>
<proteinExistence type="predicted"/>
<evidence type="ECO:0000256" key="1">
    <source>
        <dbReference type="SAM" id="MobiDB-lite"/>
    </source>
</evidence>
<organism evidence="3 4">
    <name type="scientific">Candidatus Acidiferrum panamense</name>
    <dbReference type="NCBI Taxonomy" id="2741543"/>
    <lineage>
        <taxon>Bacteria</taxon>
        <taxon>Pseudomonadati</taxon>
        <taxon>Acidobacteriota</taxon>
        <taxon>Terriglobia</taxon>
        <taxon>Candidatus Acidiferrales</taxon>
        <taxon>Candidatus Acidiferrum</taxon>
    </lineage>
</organism>
<dbReference type="EMBL" id="JACDQQ010000308">
    <property type="protein sequence ID" value="MBA0083962.1"/>
    <property type="molecule type" value="Genomic_DNA"/>
</dbReference>
<reference evidence="3" key="1">
    <citation type="submission" date="2020-06" db="EMBL/GenBank/DDBJ databases">
        <title>Legume-microbial interactions unlock mineral nutrients during tropical forest succession.</title>
        <authorList>
            <person name="Epihov D.Z."/>
        </authorList>
    </citation>
    <scope>NUCLEOTIDE SEQUENCE [LARGE SCALE GENOMIC DNA]</scope>
    <source>
        <strain evidence="3">Pan2503</strain>
    </source>
</reference>
<name>A0A7V8NM99_9BACT</name>
<feature type="domain" description="Transposase for insertion sequence element IS21-like C-terminal" evidence="2">
    <location>
        <begin position="2"/>
        <end position="42"/>
    </location>
</feature>
<evidence type="ECO:0000313" key="4">
    <source>
        <dbReference type="Proteomes" id="UP000567293"/>
    </source>
</evidence>
<dbReference type="PANTHER" id="PTHR35004">
    <property type="entry name" value="TRANSPOSASE RV3428C-RELATED"/>
    <property type="match status" value="1"/>
</dbReference>
<feature type="region of interest" description="Disordered" evidence="1">
    <location>
        <begin position="25"/>
        <end position="55"/>
    </location>
</feature>
<feature type="non-terminal residue" evidence="3">
    <location>
        <position position="1"/>
    </location>
</feature>
<dbReference type="PANTHER" id="PTHR35004:SF8">
    <property type="entry name" value="TRANSPOSASE RV3428C-RELATED"/>
    <property type="match status" value="1"/>
</dbReference>
<dbReference type="Pfam" id="PF22483">
    <property type="entry name" value="Mu-transpos_C_2"/>
    <property type="match status" value="1"/>
</dbReference>
<protein>
    <submittedName>
        <fullName evidence="3">IS21 family transposase</fullName>
    </submittedName>
</protein>
<evidence type="ECO:0000259" key="2">
    <source>
        <dbReference type="Pfam" id="PF22483"/>
    </source>
</evidence>
<dbReference type="Proteomes" id="UP000567293">
    <property type="component" value="Unassembled WGS sequence"/>
</dbReference>
<accession>A0A7V8NM99</accession>